<protein>
    <submittedName>
        <fullName evidence="7">C4-dicarboxylic acid transporter DauA</fullName>
    </submittedName>
</protein>
<dbReference type="NCBIfam" id="NF008660">
    <property type="entry name" value="PRK11660.1"/>
    <property type="match status" value="1"/>
</dbReference>
<dbReference type="Pfam" id="PF01740">
    <property type="entry name" value="STAS"/>
    <property type="match status" value="1"/>
</dbReference>
<comment type="caution">
    <text evidence="7">The sequence shown here is derived from an EMBL/GenBank/DDBJ whole genome shotgun (WGS) entry which is preliminary data.</text>
</comment>
<keyword evidence="4 5" id="KW-0472">Membrane</keyword>
<feature type="transmembrane region" description="Helical" evidence="5">
    <location>
        <begin position="122"/>
        <end position="141"/>
    </location>
</feature>
<dbReference type="InterPro" id="IPR002645">
    <property type="entry name" value="STAS_dom"/>
</dbReference>
<organism evidence="7 8">
    <name type="scientific">Lamprobacter modestohalophilus</name>
    <dbReference type="NCBI Taxonomy" id="1064514"/>
    <lineage>
        <taxon>Bacteria</taxon>
        <taxon>Pseudomonadati</taxon>
        <taxon>Pseudomonadota</taxon>
        <taxon>Gammaproteobacteria</taxon>
        <taxon>Chromatiales</taxon>
        <taxon>Chromatiaceae</taxon>
        <taxon>Lamprobacter</taxon>
    </lineage>
</organism>
<evidence type="ECO:0000256" key="4">
    <source>
        <dbReference type="ARBA" id="ARBA00023136"/>
    </source>
</evidence>
<keyword evidence="3 5" id="KW-1133">Transmembrane helix</keyword>
<feature type="transmembrane region" description="Helical" evidence="5">
    <location>
        <begin position="271"/>
        <end position="293"/>
    </location>
</feature>
<reference evidence="7 8" key="1">
    <citation type="journal article" date="2020" name="Microorganisms">
        <title>Osmotic Adaptation and Compatible Solute Biosynthesis of Phototrophic Bacteria as Revealed from Genome Analyses.</title>
        <authorList>
            <person name="Imhoff J.F."/>
            <person name="Rahn T."/>
            <person name="Kunzel S."/>
            <person name="Keller A."/>
            <person name="Neulinger S.C."/>
        </authorList>
    </citation>
    <scope>NUCLEOTIDE SEQUENCE [LARGE SCALE GENOMIC DNA]</scope>
    <source>
        <strain evidence="7 8">DSM 25653</strain>
    </source>
</reference>
<dbReference type="RefSeq" id="WP_200246246.1">
    <property type="nucleotide sequence ID" value="NZ_NRRY01000029.1"/>
</dbReference>
<dbReference type="AlphaFoldDB" id="A0A9X0WBL0"/>
<feature type="transmembrane region" description="Helical" evidence="5">
    <location>
        <begin position="91"/>
        <end position="110"/>
    </location>
</feature>
<sequence length="577" mass="60103">MLHALRSSFSTHRSLRDLRADLLAGLTVGIVALPLSMALAIAIGVPPQHGLYTAIIAGALIALTGGSAVNISGPTAAFVVVLLPIVHTQGLGGLLIAGMLAGLLLVGMGLGRLGTLIEMVPYPVTVGFTAGIAVVIATLQIKDLFGLDLGTLDGHFTDKLLAILDALPTLHWQEALIGGVTLAVLILWPRIDKRLPAHLVAVVVGSLLALGAGLLIDGFRVETIGTRFHYAIDGVVGNGIPPVLPSFAWPWQQPGPNGQPIGLSFELIRGLLGAALTIAVLGALESLLCAVVADGMSGRRHDPNDELIGQGIGNLVAPLFGGIPATAAIARTATNVRAGGTSPVAGVVHALFLLAAVLLLADWLAYVPMASMAALLLIVAWNMSDAPHFVRTLRIAPMPDRATLLACFTLTVLFDMVIAVGVGMALASILFIRRSIALTGVSVIDGKRPEHAHQTPPPPGVLVYDINGPLFFGSAQRALKSIVVVSPETRVVVLDMGDVTMLDMSGIVAMESIVKDLAERGIGLVIVNLAPRMILKLRRAGVRRRAGSLELARSLEDALVIAERLVAGHDKNAPVAD</sequence>
<dbReference type="GO" id="GO:0055085">
    <property type="term" value="P:transmembrane transport"/>
    <property type="evidence" value="ECO:0007669"/>
    <property type="project" value="InterPro"/>
</dbReference>
<dbReference type="PANTHER" id="PTHR11814">
    <property type="entry name" value="SULFATE TRANSPORTER"/>
    <property type="match status" value="1"/>
</dbReference>
<feature type="transmembrane region" description="Helical" evidence="5">
    <location>
        <begin position="170"/>
        <end position="188"/>
    </location>
</feature>
<dbReference type="Pfam" id="PF00916">
    <property type="entry name" value="Sulfate_transp"/>
    <property type="match status" value="1"/>
</dbReference>
<evidence type="ECO:0000256" key="1">
    <source>
        <dbReference type="ARBA" id="ARBA00004141"/>
    </source>
</evidence>
<dbReference type="Proteomes" id="UP001138768">
    <property type="component" value="Unassembled WGS sequence"/>
</dbReference>
<dbReference type="InterPro" id="IPR011547">
    <property type="entry name" value="SLC26A/SulP_dom"/>
</dbReference>
<dbReference type="InterPro" id="IPR036513">
    <property type="entry name" value="STAS_dom_sf"/>
</dbReference>
<comment type="subcellular location">
    <subcellularLocation>
        <location evidence="1">Membrane</location>
        <topology evidence="1">Multi-pass membrane protein</topology>
    </subcellularLocation>
</comment>
<evidence type="ECO:0000256" key="2">
    <source>
        <dbReference type="ARBA" id="ARBA00022692"/>
    </source>
</evidence>
<gene>
    <name evidence="7" type="ORF">CKO42_16110</name>
</gene>
<dbReference type="Gene3D" id="3.30.750.24">
    <property type="entry name" value="STAS domain"/>
    <property type="match status" value="1"/>
</dbReference>
<dbReference type="InterPro" id="IPR001902">
    <property type="entry name" value="SLC26A/SulP_fam"/>
</dbReference>
<dbReference type="CDD" id="cd07042">
    <property type="entry name" value="STAS_SulP_like_sulfate_transporter"/>
    <property type="match status" value="1"/>
</dbReference>
<feature type="transmembrane region" description="Helical" evidence="5">
    <location>
        <begin position="50"/>
        <end position="71"/>
    </location>
</feature>
<feature type="transmembrane region" description="Helical" evidence="5">
    <location>
        <begin position="404"/>
        <end position="432"/>
    </location>
</feature>
<evidence type="ECO:0000259" key="6">
    <source>
        <dbReference type="PROSITE" id="PS50801"/>
    </source>
</evidence>
<feature type="transmembrane region" description="Helical" evidence="5">
    <location>
        <begin position="341"/>
        <end position="360"/>
    </location>
</feature>
<name>A0A9X0WBL0_9GAMM</name>
<dbReference type="GO" id="GO:0016020">
    <property type="term" value="C:membrane"/>
    <property type="evidence" value="ECO:0007669"/>
    <property type="project" value="UniProtKB-SubCell"/>
</dbReference>
<evidence type="ECO:0000313" key="7">
    <source>
        <dbReference type="EMBL" id="MBK1619938.1"/>
    </source>
</evidence>
<dbReference type="PROSITE" id="PS50801">
    <property type="entry name" value="STAS"/>
    <property type="match status" value="1"/>
</dbReference>
<dbReference type="SUPFAM" id="SSF52091">
    <property type="entry name" value="SpoIIaa-like"/>
    <property type="match status" value="1"/>
</dbReference>
<feature type="transmembrane region" description="Helical" evidence="5">
    <location>
        <begin position="22"/>
        <end position="43"/>
    </location>
</feature>
<feature type="transmembrane region" description="Helical" evidence="5">
    <location>
        <begin position="366"/>
        <end position="383"/>
    </location>
</feature>
<feature type="transmembrane region" description="Helical" evidence="5">
    <location>
        <begin position="195"/>
        <end position="216"/>
    </location>
</feature>
<keyword evidence="2 5" id="KW-0812">Transmembrane</keyword>
<proteinExistence type="predicted"/>
<evidence type="ECO:0000256" key="3">
    <source>
        <dbReference type="ARBA" id="ARBA00022989"/>
    </source>
</evidence>
<accession>A0A9X0WBL0</accession>
<evidence type="ECO:0000256" key="5">
    <source>
        <dbReference type="SAM" id="Phobius"/>
    </source>
</evidence>
<dbReference type="EMBL" id="NRRY01000029">
    <property type="protein sequence ID" value="MBK1619938.1"/>
    <property type="molecule type" value="Genomic_DNA"/>
</dbReference>
<keyword evidence="8" id="KW-1185">Reference proteome</keyword>
<evidence type="ECO:0000313" key="8">
    <source>
        <dbReference type="Proteomes" id="UP001138768"/>
    </source>
</evidence>
<feature type="domain" description="STAS" evidence="6">
    <location>
        <begin position="459"/>
        <end position="562"/>
    </location>
</feature>